<feature type="compositionally biased region" description="Acidic residues" evidence="10">
    <location>
        <begin position="263"/>
        <end position="274"/>
    </location>
</feature>
<evidence type="ECO:0000256" key="10">
    <source>
        <dbReference type="SAM" id="MobiDB-lite"/>
    </source>
</evidence>
<keyword evidence="4 9" id="KW-0227">DNA damage</keyword>
<feature type="compositionally biased region" description="Acidic residues" evidence="10">
    <location>
        <begin position="481"/>
        <end position="490"/>
    </location>
</feature>
<evidence type="ECO:0000256" key="1">
    <source>
        <dbReference type="ARBA" id="ARBA00004123"/>
    </source>
</evidence>
<dbReference type="AlphaFoldDB" id="A0A0D2B3N4"/>
<reference evidence="12 13" key="1">
    <citation type="submission" date="2015-01" db="EMBL/GenBank/DDBJ databases">
        <title>The Genome Sequence of Cladophialophora immunda CBS83496.</title>
        <authorList>
            <consortium name="The Broad Institute Genomics Platform"/>
            <person name="Cuomo C."/>
            <person name="de Hoog S."/>
            <person name="Gorbushina A."/>
            <person name="Stielow B."/>
            <person name="Teixiera M."/>
            <person name="Abouelleil A."/>
            <person name="Chapman S.B."/>
            <person name="Priest M."/>
            <person name="Young S.K."/>
            <person name="Wortman J."/>
            <person name="Nusbaum C."/>
            <person name="Birren B."/>
        </authorList>
    </citation>
    <scope>NUCLEOTIDE SEQUENCE [LARGE SCALE GENOMIC DNA]</scope>
    <source>
        <strain evidence="12 13">CBS 83496</strain>
    </source>
</reference>
<feature type="region of interest" description="Disordered" evidence="10">
    <location>
        <begin position="219"/>
        <end position="506"/>
    </location>
</feature>
<evidence type="ECO:0000256" key="6">
    <source>
        <dbReference type="ARBA" id="ARBA00023242"/>
    </source>
</evidence>
<evidence type="ECO:0000256" key="5">
    <source>
        <dbReference type="ARBA" id="ARBA00022880"/>
    </source>
</evidence>
<gene>
    <name evidence="12" type="ORF">PV07_03777</name>
</gene>
<dbReference type="RefSeq" id="XP_016252433.1">
    <property type="nucleotide sequence ID" value="XM_016390531.1"/>
</dbReference>
<evidence type="ECO:0000256" key="3">
    <source>
        <dbReference type="ARBA" id="ARBA00011217"/>
    </source>
</evidence>
<dbReference type="GO" id="GO:0031297">
    <property type="term" value="P:replication fork processing"/>
    <property type="evidence" value="ECO:0007669"/>
    <property type="project" value="UniProtKB-UniRule"/>
</dbReference>
<dbReference type="InterPro" id="IPR012923">
    <property type="entry name" value="Csm3"/>
</dbReference>
<name>A0A0D2B3N4_9EURO</name>
<comment type="subcellular location">
    <subcellularLocation>
        <location evidence="1 9">Nucleus</location>
    </subcellularLocation>
</comment>
<evidence type="ECO:0000313" key="13">
    <source>
        <dbReference type="Proteomes" id="UP000054466"/>
    </source>
</evidence>
<protein>
    <recommendedName>
        <fullName evidence="9">Chromosome segregation in meiosis protein</fullName>
    </recommendedName>
</protein>
<dbReference type="GO" id="GO:0043111">
    <property type="term" value="P:replication fork arrest"/>
    <property type="evidence" value="ECO:0007669"/>
    <property type="project" value="TreeGrafter"/>
</dbReference>
<comment type="similarity">
    <text evidence="2 9">Belongs to the CSM3 family.</text>
</comment>
<dbReference type="PANTHER" id="PTHR13220:SF11">
    <property type="entry name" value="TIMELESS-INTERACTING PROTEIN"/>
    <property type="match status" value="1"/>
</dbReference>
<dbReference type="GO" id="GO:0006974">
    <property type="term" value="P:DNA damage response"/>
    <property type="evidence" value="ECO:0007669"/>
    <property type="project" value="UniProtKB-KW"/>
</dbReference>
<feature type="region of interest" description="Disordered" evidence="10">
    <location>
        <begin position="1"/>
        <end position="50"/>
    </location>
</feature>
<accession>A0A0D2B3N4</accession>
<evidence type="ECO:0000313" key="12">
    <source>
        <dbReference type="EMBL" id="KIW32217.1"/>
    </source>
</evidence>
<feature type="compositionally biased region" description="Acidic residues" evidence="10">
    <location>
        <begin position="311"/>
        <end position="322"/>
    </location>
</feature>
<evidence type="ECO:0000256" key="8">
    <source>
        <dbReference type="ARBA" id="ARBA00025496"/>
    </source>
</evidence>
<evidence type="ECO:0000256" key="7">
    <source>
        <dbReference type="ARBA" id="ARBA00023306"/>
    </source>
</evidence>
<keyword evidence="7 9" id="KW-0131">Cell cycle</keyword>
<evidence type="ECO:0000256" key="2">
    <source>
        <dbReference type="ARBA" id="ARBA00006075"/>
    </source>
</evidence>
<dbReference type="Pfam" id="PF07962">
    <property type="entry name" value="Swi3"/>
    <property type="match status" value="1"/>
</dbReference>
<proteinExistence type="inferred from homology"/>
<keyword evidence="13" id="KW-1185">Reference proteome</keyword>
<feature type="compositionally biased region" description="Basic and acidic residues" evidence="10">
    <location>
        <begin position="219"/>
        <end position="231"/>
    </location>
</feature>
<dbReference type="GO" id="GO:0000076">
    <property type="term" value="P:DNA replication checkpoint signaling"/>
    <property type="evidence" value="ECO:0007669"/>
    <property type="project" value="UniProtKB-UniRule"/>
</dbReference>
<organism evidence="12 13">
    <name type="scientific">Cladophialophora immunda</name>
    <dbReference type="NCBI Taxonomy" id="569365"/>
    <lineage>
        <taxon>Eukaryota</taxon>
        <taxon>Fungi</taxon>
        <taxon>Dikarya</taxon>
        <taxon>Ascomycota</taxon>
        <taxon>Pezizomycotina</taxon>
        <taxon>Eurotiomycetes</taxon>
        <taxon>Chaetothyriomycetidae</taxon>
        <taxon>Chaetothyriales</taxon>
        <taxon>Herpotrichiellaceae</taxon>
        <taxon>Cladophialophora</taxon>
    </lineage>
</organism>
<feature type="compositionally biased region" description="Low complexity" evidence="10">
    <location>
        <begin position="396"/>
        <end position="407"/>
    </location>
</feature>
<dbReference type="PANTHER" id="PTHR13220">
    <property type="entry name" value="TIMELESS INTERACTING-RELATED"/>
    <property type="match status" value="1"/>
</dbReference>
<comment type="function">
    <text evidence="9">Plays an important role in the control of DNA replication and the maintenance of replication fork stability.</text>
</comment>
<feature type="domain" description="Chromosome segregation in meiosis protein 3" evidence="11">
    <location>
        <begin position="74"/>
        <end position="161"/>
    </location>
</feature>
<keyword evidence="5" id="KW-0236">DNA replication inhibitor</keyword>
<evidence type="ECO:0000259" key="11">
    <source>
        <dbReference type="Pfam" id="PF07962"/>
    </source>
</evidence>
<dbReference type="GO" id="GO:0031298">
    <property type="term" value="C:replication fork protection complex"/>
    <property type="evidence" value="ECO:0007669"/>
    <property type="project" value="TreeGrafter"/>
</dbReference>
<feature type="compositionally biased region" description="Basic and acidic residues" evidence="10">
    <location>
        <begin position="26"/>
        <end position="38"/>
    </location>
</feature>
<feature type="compositionally biased region" description="Polar residues" evidence="10">
    <location>
        <begin position="448"/>
        <end position="458"/>
    </location>
</feature>
<evidence type="ECO:0000256" key="9">
    <source>
        <dbReference type="RuleBase" id="RU366049"/>
    </source>
</evidence>
<feature type="compositionally biased region" description="Low complexity" evidence="10">
    <location>
        <begin position="430"/>
        <end position="441"/>
    </location>
</feature>
<dbReference type="Proteomes" id="UP000054466">
    <property type="component" value="Unassembled WGS sequence"/>
</dbReference>
<dbReference type="GO" id="GO:0003677">
    <property type="term" value="F:DNA binding"/>
    <property type="evidence" value="ECO:0007669"/>
    <property type="project" value="TreeGrafter"/>
</dbReference>
<dbReference type="OrthoDB" id="437078at2759"/>
<dbReference type="HOGENOM" id="CLU_036204_2_0_1"/>
<dbReference type="STRING" id="569365.A0A0D2B3N4"/>
<comment type="subunit">
    <text evidence="3">Component of the fork protection complex (FPC) consisting of TOF1 and CSM3.</text>
</comment>
<dbReference type="EMBL" id="KN847041">
    <property type="protein sequence ID" value="KIW32217.1"/>
    <property type="molecule type" value="Genomic_DNA"/>
</dbReference>
<dbReference type="VEuPathDB" id="FungiDB:PV07_03777"/>
<dbReference type="InterPro" id="IPR040038">
    <property type="entry name" value="TIPIN/Csm3/Swi3"/>
</dbReference>
<feature type="compositionally biased region" description="Polar residues" evidence="10">
    <location>
        <begin position="333"/>
        <end position="350"/>
    </location>
</feature>
<feature type="compositionally biased region" description="Polar residues" evidence="10">
    <location>
        <begin position="379"/>
        <end position="393"/>
    </location>
</feature>
<dbReference type="GeneID" id="27342971"/>
<sequence>MAADPLTAATVDSLLNLDNSDDEDPFNDRPAPRDRYEDPTSSPGYKRKAVDQLDASLGLDEEVKVTKKRKPISKLDEARLLSAPGIPKLRADARSGKFSKKLRLKGKGHEFSDVARLLNHYQLWLDNLYPRAKFADGLQLIEKVGHSRRMQVMRKEWIDEGKPGYIRDREAKETAENEKEADKENDDLFARDHAGADNADQEAANAGVGAEDDSLFVPDLHHNKANNKNDDGMLPDDDDLDALLAEQETRITTRPLAVSNPAEDNDSEGDDDLDALLAEQELRRAPPQPPPSQHAATFAPKLKPSPFGGNDSDDDDEMDDLDALLAEQEARMQPSTAHSNPNSMQVSMTQNRERTVSGPDGDMAQDDELDALIAEQEARQNVTIEAPVSSSPTDRPATSRPVAAAAEPADKADGADMFSSSPLRGTAPIGLGLAGELGVELDPAEPRSSLTATQTQETRSSEGEDVPIATQRSKAGTSTEAAEEKEEESQGLDAGDMFSSSPVQNE</sequence>
<evidence type="ECO:0000256" key="4">
    <source>
        <dbReference type="ARBA" id="ARBA00022763"/>
    </source>
</evidence>
<comment type="function">
    <text evidence="8">Forms a fork protection complex (FPC) with TOF1 and which is required for chromosome segregation during meiosis and DNA damage repair. FPC coordinates leading and lagging strand synthesis and moves with the replication fork. FPC stabilizes replication forks in a configuration that is recognized by replication checkpoint sensors.</text>
</comment>
<keyword evidence="6 9" id="KW-0539">Nucleus</keyword>